<evidence type="ECO:0000313" key="3">
    <source>
        <dbReference type="EMBL" id="CAI9105112.1"/>
    </source>
</evidence>
<dbReference type="Pfam" id="PF06830">
    <property type="entry name" value="Root_cap"/>
    <property type="match status" value="1"/>
</dbReference>
<dbReference type="InterPro" id="IPR009646">
    <property type="entry name" value="Root_cap"/>
</dbReference>
<organism evidence="3 4">
    <name type="scientific">Oldenlandia corymbosa var. corymbosa</name>
    <dbReference type="NCBI Taxonomy" id="529605"/>
    <lineage>
        <taxon>Eukaryota</taxon>
        <taxon>Viridiplantae</taxon>
        <taxon>Streptophyta</taxon>
        <taxon>Embryophyta</taxon>
        <taxon>Tracheophyta</taxon>
        <taxon>Spermatophyta</taxon>
        <taxon>Magnoliopsida</taxon>
        <taxon>eudicotyledons</taxon>
        <taxon>Gunneridae</taxon>
        <taxon>Pentapetalae</taxon>
        <taxon>asterids</taxon>
        <taxon>lamiids</taxon>
        <taxon>Gentianales</taxon>
        <taxon>Rubiaceae</taxon>
        <taxon>Rubioideae</taxon>
        <taxon>Spermacoceae</taxon>
        <taxon>Hedyotis-Oldenlandia complex</taxon>
        <taxon>Oldenlandia</taxon>
    </lineage>
</organism>
<feature type="region of interest" description="Disordered" evidence="1">
    <location>
        <begin position="25"/>
        <end position="160"/>
    </location>
</feature>
<reference evidence="3" key="1">
    <citation type="submission" date="2023-03" db="EMBL/GenBank/DDBJ databases">
        <authorList>
            <person name="Julca I."/>
        </authorList>
    </citation>
    <scope>NUCLEOTIDE SEQUENCE</scope>
</reference>
<sequence>MGRKWMWFILVVSCLLFISLEAASANGKGGDQGSSAKGAGGPAGGKGTDAPAQTGGSDTGGSIGTGAQGKGNGDQNGFGQGNGNGQEKGVGNGKGQGDENGNGGNGFGLGKGNDNGKGDGKGNQGGDGKGNENGNQGENGNDNGNNKGKGNDNGNQGGKVERTGQEQAVCTAENACFHKQLTCPAECPHRRPGNNNMKGCYIDCSTKCEATCKWRKPNCDNHGSLCYDPRFVGGDGNMFYFHGFKGTNFAIVTDDNLQINAHFIGHRPKDKKRDLTWVQALSIMFDTHTLILAAKKVSKWDDKVDSLIVKWDGQIINIPTDGQSEWRNNTGNRVVVIERTDDFNTIRARVSGLLQVDTRVVPIGEQENKVHNYQIPANDAFAHLETQFKFFKLSDSVEGVLGKTYQPGFESKVKMGDAMPVMGGEDKYHTPSLTSPLCKLCKFQRPSSSNLIAMVTEI</sequence>
<feature type="compositionally biased region" description="Low complexity" evidence="1">
    <location>
        <begin position="132"/>
        <end position="154"/>
    </location>
</feature>
<feature type="compositionally biased region" description="Gly residues" evidence="1">
    <location>
        <begin position="27"/>
        <end position="47"/>
    </location>
</feature>
<evidence type="ECO:0000313" key="4">
    <source>
        <dbReference type="Proteomes" id="UP001161247"/>
    </source>
</evidence>
<feature type="signal peptide" evidence="2">
    <location>
        <begin position="1"/>
        <end position="22"/>
    </location>
</feature>
<feature type="chain" id="PRO_5043998787" evidence="2">
    <location>
        <begin position="23"/>
        <end position="458"/>
    </location>
</feature>
<dbReference type="Proteomes" id="UP001161247">
    <property type="component" value="Chromosome 5"/>
</dbReference>
<dbReference type="EMBL" id="OX459122">
    <property type="protein sequence ID" value="CAI9105112.1"/>
    <property type="molecule type" value="Genomic_DNA"/>
</dbReference>
<dbReference type="PANTHER" id="PTHR31656">
    <property type="entry name" value="ROOT CAP DOMAIN-CONTAINING PROTEIN"/>
    <property type="match status" value="1"/>
</dbReference>
<protein>
    <submittedName>
        <fullName evidence="3">OLC1v1003967C1</fullName>
    </submittedName>
</protein>
<keyword evidence="2" id="KW-0732">Signal</keyword>
<feature type="compositionally biased region" description="Gly residues" evidence="1">
    <location>
        <begin position="57"/>
        <end position="113"/>
    </location>
</feature>
<dbReference type="AlphaFoldDB" id="A0AAV1DB55"/>
<gene>
    <name evidence="3" type="ORF">OLC1_LOCUS13884</name>
</gene>
<name>A0AAV1DB55_OLDCO</name>
<accession>A0AAV1DB55</accession>
<evidence type="ECO:0000256" key="1">
    <source>
        <dbReference type="SAM" id="MobiDB-lite"/>
    </source>
</evidence>
<proteinExistence type="predicted"/>
<keyword evidence="4" id="KW-1185">Reference proteome</keyword>
<evidence type="ECO:0000256" key="2">
    <source>
        <dbReference type="SAM" id="SignalP"/>
    </source>
</evidence>